<name>A0AAE1GNN7_PETCI</name>
<proteinExistence type="predicted"/>
<dbReference type="EMBL" id="JAWQEG010000249">
    <property type="protein sequence ID" value="KAK3892713.1"/>
    <property type="molecule type" value="Genomic_DNA"/>
</dbReference>
<comment type="caution">
    <text evidence="1">The sequence shown here is derived from an EMBL/GenBank/DDBJ whole genome shotgun (WGS) entry which is preliminary data.</text>
</comment>
<protein>
    <submittedName>
        <fullName evidence="1">Uncharacterized protein</fullName>
    </submittedName>
</protein>
<dbReference type="PANTHER" id="PTHR35617">
    <property type="entry name" value="PHAGE_INTEGRASE DOMAIN-CONTAINING PROTEIN"/>
    <property type="match status" value="1"/>
</dbReference>
<reference evidence="1" key="1">
    <citation type="submission" date="2023-10" db="EMBL/GenBank/DDBJ databases">
        <title>Genome assemblies of two species of porcelain crab, Petrolisthes cinctipes and Petrolisthes manimaculis (Anomura: Porcellanidae).</title>
        <authorList>
            <person name="Angst P."/>
        </authorList>
    </citation>
    <scope>NUCLEOTIDE SEQUENCE</scope>
    <source>
        <strain evidence="1">PB745_01</strain>
        <tissue evidence="1">Gill</tissue>
    </source>
</reference>
<accession>A0AAE1GNN7</accession>
<keyword evidence="2" id="KW-1185">Reference proteome</keyword>
<gene>
    <name evidence="1" type="ORF">Pcinc_003505</name>
</gene>
<dbReference type="Proteomes" id="UP001286313">
    <property type="component" value="Unassembled WGS sequence"/>
</dbReference>
<dbReference type="PANTHER" id="PTHR35617:SF3">
    <property type="entry name" value="CORE-BINDING (CB) DOMAIN-CONTAINING PROTEIN"/>
    <property type="match status" value="1"/>
</dbReference>
<evidence type="ECO:0000313" key="2">
    <source>
        <dbReference type="Proteomes" id="UP001286313"/>
    </source>
</evidence>
<organism evidence="1 2">
    <name type="scientific">Petrolisthes cinctipes</name>
    <name type="common">Flat porcelain crab</name>
    <dbReference type="NCBI Taxonomy" id="88211"/>
    <lineage>
        <taxon>Eukaryota</taxon>
        <taxon>Metazoa</taxon>
        <taxon>Ecdysozoa</taxon>
        <taxon>Arthropoda</taxon>
        <taxon>Crustacea</taxon>
        <taxon>Multicrustacea</taxon>
        <taxon>Malacostraca</taxon>
        <taxon>Eumalacostraca</taxon>
        <taxon>Eucarida</taxon>
        <taxon>Decapoda</taxon>
        <taxon>Pleocyemata</taxon>
        <taxon>Anomura</taxon>
        <taxon>Galatheoidea</taxon>
        <taxon>Porcellanidae</taxon>
        <taxon>Petrolisthes</taxon>
    </lineage>
</organism>
<dbReference type="AlphaFoldDB" id="A0AAE1GNN7"/>
<evidence type="ECO:0000313" key="1">
    <source>
        <dbReference type="EMBL" id="KAK3892713.1"/>
    </source>
</evidence>
<sequence length="325" mass="37559">MTCLKLTEILQYQSCWKTFQTFLQKESIQVISQDVLLRFLCHLFHDKNRTLATIRTHGAAFKAPLFYGCNMTLDTHWLTWLHQSFFLQRPPCRQPRQFWSLAKVLDSLAPPQFPVSPSNEQLFRKALFLAALASGMRASQLHALSRHAAWTVFATNDALVSLSPVPLFLAKMRGRVTPYLLLPFLRGSRKEFIIHCVQLQRFILTYFLRKLHHGRISLCGLILSVSVQEFRLLKNCARLLSQRIQGNVLKARMCGKWLPPSCFYALIPSTLLVKVVNEALPVHPSGTTEPLRLMMFHVWLWGLCHNIACLALHRCMELELLYLRY</sequence>